<evidence type="ECO:0000313" key="2">
    <source>
        <dbReference type="EMBL" id="GAA1704444.1"/>
    </source>
</evidence>
<name>A0ABP4UFM7_9ACTN</name>
<accession>A0ABP4UFM7</accession>
<sequence>MTERPPTIPPTQWSPPNRHGAVRESIRESGPPEHPPSGWRRLFNRRRAEEDEAVVRAPQAPQAQLADPLALNQYPAPEIARLIDTVRAQIPGPRVIAFINPKGGAHKTTASVLTAASFGVLRRRGVLAWDDNELRGTLGLRAGTARHGRTIKHLLHDLPELEATGGPYPEELDAYLRRQDDGCFDVLASDEDPRIGRLLTTDVVQRLARAVTRSHQIVIVDTGNNIDSDNWRTIIERADQLVVITLPREDAAFAADWMLELLVEDGYAAKVAHAVTVFSTPAPAIEQAAYADLAQHFASRTRAVIQTPYDAALDHGGRIDYHALSPQTRDAWVRVAAVIAQGL</sequence>
<protein>
    <submittedName>
        <fullName evidence="2">Uncharacterized protein</fullName>
    </submittedName>
</protein>
<organism evidence="2 3">
    <name type="scientific">Fodinicola feengrottensis</name>
    <dbReference type="NCBI Taxonomy" id="435914"/>
    <lineage>
        <taxon>Bacteria</taxon>
        <taxon>Bacillati</taxon>
        <taxon>Actinomycetota</taxon>
        <taxon>Actinomycetes</taxon>
        <taxon>Mycobacteriales</taxon>
        <taxon>Fodinicola</taxon>
    </lineage>
</organism>
<dbReference type="InterPro" id="IPR050625">
    <property type="entry name" value="ParA/MinD_ATPase"/>
</dbReference>
<evidence type="ECO:0000313" key="3">
    <source>
        <dbReference type="Proteomes" id="UP001500618"/>
    </source>
</evidence>
<dbReference type="SUPFAM" id="SSF52540">
    <property type="entry name" value="P-loop containing nucleoside triphosphate hydrolases"/>
    <property type="match status" value="1"/>
</dbReference>
<dbReference type="RefSeq" id="WP_163567015.1">
    <property type="nucleotide sequence ID" value="NZ_BAAANY010000030.1"/>
</dbReference>
<gene>
    <name evidence="2" type="ORF">GCM10009765_62000</name>
</gene>
<comment type="caution">
    <text evidence="2">The sequence shown here is derived from an EMBL/GenBank/DDBJ whole genome shotgun (WGS) entry which is preliminary data.</text>
</comment>
<dbReference type="Proteomes" id="UP001500618">
    <property type="component" value="Unassembled WGS sequence"/>
</dbReference>
<dbReference type="EMBL" id="BAAANY010000030">
    <property type="protein sequence ID" value="GAA1704444.1"/>
    <property type="molecule type" value="Genomic_DNA"/>
</dbReference>
<feature type="compositionally biased region" description="Basic and acidic residues" evidence="1">
    <location>
        <begin position="21"/>
        <end position="31"/>
    </location>
</feature>
<feature type="compositionally biased region" description="Pro residues" evidence="1">
    <location>
        <begin position="1"/>
        <end position="13"/>
    </location>
</feature>
<feature type="region of interest" description="Disordered" evidence="1">
    <location>
        <begin position="1"/>
        <end position="40"/>
    </location>
</feature>
<keyword evidence="3" id="KW-1185">Reference proteome</keyword>
<dbReference type="InterPro" id="IPR027417">
    <property type="entry name" value="P-loop_NTPase"/>
</dbReference>
<dbReference type="PANTHER" id="PTHR43384:SF14">
    <property type="entry name" value="ESX-1 SECRETION-ASSOCIATED PROTEIN ESPI"/>
    <property type="match status" value="1"/>
</dbReference>
<reference evidence="3" key="1">
    <citation type="journal article" date="2019" name="Int. J. Syst. Evol. Microbiol.">
        <title>The Global Catalogue of Microorganisms (GCM) 10K type strain sequencing project: providing services to taxonomists for standard genome sequencing and annotation.</title>
        <authorList>
            <consortium name="The Broad Institute Genomics Platform"/>
            <consortium name="The Broad Institute Genome Sequencing Center for Infectious Disease"/>
            <person name="Wu L."/>
            <person name="Ma J."/>
        </authorList>
    </citation>
    <scope>NUCLEOTIDE SEQUENCE [LARGE SCALE GENOMIC DNA]</scope>
    <source>
        <strain evidence="3">JCM 14718</strain>
    </source>
</reference>
<dbReference type="Gene3D" id="3.40.50.300">
    <property type="entry name" value="P-loop containing nucleotide triphosphate hydrolases"/>
    <property type="match status" value="1"/>
</dbReference>
<dbReference type="PANTHER" id="PTHR43384">
    <property type="entry name" value="SEPTUM SITE-DETERMINING PROTEIN MIND HOMOLOG, CHLOROPLASTIC-RELATED"/>
    <property type="match status" value="1"/>
</dbReference>
<evidence type="ECO:0000256" key="1">
    <source>
        <dbReference type="SAM" id="MobiDB-lite"/>
    </source>
</evidence>
<proteinExistence type="predicted"/>